<evidence type="ECO:0000256" key="2">
    <source>
        <dbReference type="SAM" id="SignalP"/>
    </source>
</evidence>
<reference evidence="3 4" key="1">
    <citation type="submission" date="2018-09" db="EMBL/GenBank/DDBJ databases">
        <title>Paracoccus onubensis nov. sp. a moderate halophilic bacterium isolated from Gruta de las Maravillas (Aracena, Spain).</title>
        <authorList>
            <person name="Jurado V."/>
            <person name="Gutierrez-Patricio S."/>
            <person name="Gonzalez-Pimentel J.L."/>
            <person name="Laiz L."/>
            <person name="Saiz-Jimenez C."/>
        </authorList>
    </citation>
    <scope>NUCLEOTIDE SEQUENCE [LARGE SCALE GENOMIC DNA]</scope>
    <source>
        <strain evidence="3 4">DSM 19484</strain>
    </source>
</reference>
<dbReference type="PANTHER" id="PTHR36302">
    <property type="entry name" value="BLR7088 PROTEIN"/>
    <property type="match status" value="1"/>
</dbReference>
<dbReference type="PANTHER" id="PTHR36302:SF1">
    <property type="entry name" value="COPPER CHAPERONE PCU(A)C"/>
    <property type="match status" value="1"/>
</dbReference>
<evidence type="ECO:0000256" key="1">
    <source>
        <dbReference type="SAM" id="MobiDB-lite"/>
    </source>
</evidence>
<feature type="chain" id="PRO_5019397974" evidence="2">
    <location>
        <begin position="20"/>
        <end position="175"/>
    </location>
</feature>
<feature type="region of interest" description="Disordered" evidence="1">
    <location>
        <begin position="141"/>
        <end position="175"/>
    </location>
</feature>
<organism evidence="3 4">
    <name type="scientific">Paracoccus aestuarii</name>
    <dbReference type="NCBI Taxonomy" id="453842"/>
    <lineage>
        <taxon>Bacteria</taxon>
        <taxon>Pseudomonadati</taxon>
        <taxon>Pseudomonadota</taxon>
        <taxon>Alphaproteobacteria</taxon>
        <taxon>Rhodobacterales</taxon>
        <taxon>Paracoccaceae</taxon>
        <taxon>Paracoccus</taxon>
    </lineage>
</organism>
<gene>
    <name evidence="3" type="ORF">D3P06_06985</name>
</gene>
<dbReference type="AlphaFoldDB" id="A0A418ZY04"/>
<name>A0A418ZY04_9RHOB</name>
<protein>
    <submittedName>
        <fullName evidence="3">Copper chaperone PCu(A)C</fullName>
    </submittedName>
</protein>
<dbReference type="InterPro" id="IPR058248">
    <property type="entry name" value="Lxx211020-like"/>
</dbReference>
<dbReference type="Gene3D" id="2.60.40.1890">
    <property type="entry name" value="PCu(A)C copper chaperone"/>
    <property type="match status" value="1"/>
</dbReference>
<dbReference type="Pfam" id="PF04314">
    <property type="entry name" value="PCuAC"/>
    <property type="match status" value="1"/>
</dbReference>
<dbReference type="InterPro" id="IPR036182">
    <property type="entry name" value="PCuAC_sf"/>
</dbReference>
<dbReference type="OrthoDB" id="9796962at2"/>
<evidence type="ECO:0000313" key="3">
    <source>
        <dbReference type="EMBL" id="RJL05399.1"/>
    </source>
</evidence>
<sequence length="175" mass="18836">MKTITLAAVAALLPLSAMAHDGMHAEDAYARSTNPQVGAVFMRLENHREVDCTLTAARSDAAERVELHTHAMEDGVMRMVELEDGITVPAGETHLLDRGGDHVMLMGLVQPLSPGDVVTLELDFGDCGTETVEAALDNDRTATHGGHAHDHDHGHDHGHGHDHDHAHDEDGHEAH</sequence>
<feature type="signal peptide" evidence="2">
    <location>
        <begin position="1"/>
        <end position="19"/>
    </location>
</feature>
<keyword evidence="2" id="KW-0732">Signal</keyword>
<comment type="caution">
    <text evidence="3">The sequence shown here is derived from an EMBL/GenBank/DDBJ whole genome shotgun (WGS) entry which is preliminary data.</text>
</comment>
<dbReference type="SUPFAM" id="SSF110087">
    <property type="entry name" value="DR1885-like metal-binding protein"/>
    <property type="match status" value="1"/>
</dbReference>
<dbReference type="EMBL" id="QZEV01000024">
    <property type="protein sequence ID" value="RJL05399.1"/>
    <property type="molecule type" value="Genomic_DNA"/>
</dbReference>
<dbReference type="RefSeq" id="WP_119885880.1">
    <property type="nucleotide sequence ID" value="NZ_CP067169.1"/>
</dbReference>
<dbReference type="InterPro" id="IPR007410">
    <property type="entry name" value="LpqE-like"/>
</dbReference>
<accession>A0A418ZY04</accession>
<dbReference type="Proteomes" id="UP000285530">
    <property type="component" value="Unassembled WGS sequence"/>
</dbReference>
<evidence type="ECO:0000313" key="4">
    <source>
        <dbReference type="Proteomes" id="UP000285530"/>
    </source>
</evidence>
<keyword evidence="4" id="KW-1185">Reference proteome</keyword>
<proteinExistence type="predicted"/>